<feature type="transmembrane region" description="Helical" evidence="7">
    <location>
        <begin position="55"/>
        <end position="75"/>
    </location>
</feature>
<protein>
    <submittedName>
        <fullName evidence="9">Di-and tricarboxylate transporter</fullName>
    </submittedName>
</protein>
<evidence type="ECO:0000256" key="5">
    <source>
        <dbReference type="ARBA" id="ARBA00022989"/>
    </source>
</evidence>
<evidence type="ECO:0000256" key="1">
    <source>
        <dbReference type="ARBA" id="ARBA00004141"/>
    </source>
</evidence>
<feature type="transmembrane region" description="Helical" evidence="7">
    <location>
        <begin position="180"/>
        <end position="198"/>
    </location>
</feature>
<reference evidence="10" key="1">
    <citation type="submission" date="2016-11" db="EMBL/GenBank/DDBJ databases">
        <authorList>
            <person name="Varghese N."/>
            <person name="Submissions S."/>
        </authorList>
    </citation>
    <scope>NUCLEOTIDE SEQUENCE [LARGE SCALE GENOMIC DNA]</scope>
    <source>
        <strain evidence="10">DSM 22212</strain>
    </source>
</reference>
<keyword evidence="3 7" id="KW-0812">Transmembrane</keyword>
<feature type="transmembrane region" description="Helical" evidence="7">
    <location>
        <begin position="570"/>
        <end position="590"/>
    </location>
</feature>
<dbReference type="PANTHER" id="PTHR43652">
    <property type="entry name" value="BASIC AMINO ACID ANTIPORTER YFCC-RELATED"/>
    <property type="match status" value="1"/>
</dbReference>
<comment type="subcellular location">
    <subcellularLocation>
        <location evidence="1">Membrane</location>
        <topology evidence="1">Multi-pass membrane protein</topology>
    </subcellularLocation>
</comment>
<proteinExistence type="predicted"/>
<evidence type="ECO:0000313" key="10">
    <source>
        <dbReference type="Proteomes" id="UP000185812"/>
    </source>
</evidence>
<dbReference type="InterPro" id="IPR031312">
    <property type="entry name" value="Na/sul_symport_CS"/>
</dbReference>
<feature type="transmembrane region" description="Helical" evidence="7">
    <location>
        <begin position="504"/>
        <end position="525"/>
    </location>
</feature>
<evidence type="ECO:0000256" key="7">
    <source>
        <dbReference type="SAM" id="Phobius"/>
    </source>
</evidence>
<dbReference type="InterPro" id="IPR051679">
    <property type="entry name" value="DASS-Related_Transporters"/>
</dbReference>
<dbReference type="InterPro" id="IPR036721">
    <property type="entry name" value="RCK_C_sf"/>
</dbReference>
<dbReference type="GO" id="GO:0005886">
    <property type="term" value="C:plasma membrane"/>
    <property type="evidence" value="ECO:0007669"/>
    <property type="project" value="TreeGrafter"/>
</dbReference>
<feature type="transmembrane region" description="Helical" evidence="7">
    <location>
        <begin position="402"/>
        <end position="434"/>
    </location>
</feature>
<keyword evidence="4" id="KW-0677">Repeat</keyword>
<dbReference type="STRING" id="633813.SAMN04488087_0652"/>
<evidence type="ECO:0000256" key="6">
    <source>
        <dbReference type="ARBA" id="ARBA00023136"/>
    </source>
</evidence>
<keyword evidence="2" id="KW-0813">Transport</keyword>
<evidence type="ECO:0000259" key="8">
    <source>
        <dbReference type="PROSITE" id="PS51202"/>
    </source>
</evidence>
<keyword evidence="6 7" id="KW-0472">Membrane</keyword>
<dbReference type="OrthoDB" id="9765532at2"/>
<sequence length="591" mass="63076">MEALGWQAWITLAAIAAMVVALVREVARPDLIFLGTLGLLLLTGVLTPQEAFAGFSNPAVLTIAALFVVAAGLQRTEALAFVDRLLFPQRPSTARAVFRIMVPVSALSAFLNNTPIVAMLMPRVQQWAARHNLAPSKLLIPLSYAAIVGGMITLIGTSTNLVISGLMIQAGLPGLRLFDLTWVGLPVAVAVILFFTLLGHRLLPDRRREQGDFEEGLRECLFELRVTPAGTLEGKTVEEAGLRALGEAYLVHIRRSGRVIPAAPEQVLQGGDVLTFVGSARMIEQLLERDGLERALPSVEENATQTLPLFEAVVAPSSTLVGKTLREVQFREQYGGVVLGIQRQGQRIVGSLGRIPIEAGDLLLIEARNGFDRRWNARRDEFYLVAPRSPERPRPRPRHAPVALAIFAGMVLLAALGWVPLVTAAFAAALGMVLTRCLSGREARQALDLQVLVVIAAALGIGQAVDRSGLAAALGHGLVAMTADLGPVAALAVLYLVTMALTELFTNNAAAALMLPVALAVAGELGLEPRAFAITVAVAASASFLTPIGYQTNLMVMSAGGYRFRDYLKAGTPVAALVFAVGLTMIAWIWL</sequence>
<dbReference type="Gene3D" id="3.30.70.1450">
    <property type="entry name" value="Regulator of K+ conductance, C-terminal domain"/>
    <property type="match status" value="2"/>
</dbReference>
<feature type="transmembrane region" description="Helical" evidence="7">
    <location>
        <begin position="477"/>
        <end position="497"/>
    </location>
</feature>
<feature type="domain" description="RCK C-terminal" evidence="8">
    <location>
        <begin position="208"/>
        <end position="292"/>
    </location>
</feature>
<evidence type="ECO:0000256" key="2">
    <source>
        <dbReference type="ARBA" id="ARBA00022448"/>
    </source>
</evidence>
<gene>
    <name evidence="9" type="ORF">SAMN04488087_0652</name>
</gene>
<dbReference type="AlphaFoldDB" id="A0A1M6QK06"/>
<feature type="transmembrane region" description="Helical" evidence="7">
    <location>
        <begin position="31"/>
        <end position="49"/>
    </location>
</feature>
<keyword evidence="5 7" id="KW-1133">Transmembrane helix</keyword>
<dbReference type="InterPro" id="IPR004680">
    <property type="entry name" value="Cit_transptr-like_dom"/>
</dbReference>
<feature type="transmembrane region" description="Helical" evidence="7">
    <location>
        <begin position="142"/>
        <end position="168"/>
    </location>
</feature>
<dbReference type="PROSITE" id="PS01271">
    <property type="entry name" value="NA_SULFATE"/>
    <property type="match status" value="1"/>
</dbReference>
<keyword evidence="10" id="KW-1185">Reference proteome</keyword>
<organism evidence="9 10">
    <name type="scientific">Rhodothermus profundi</name>
    <dbReference type="NCBI Taxonomy" id="633813"/>
    <lineage>
        <taxon>Bacteria</taxon>
        <taxon>Pseudomonadati</taxon>
        <taxon>Rhodothermota</taxon>
        <taxon>Rhodothermia</taxon>
        <taxon>Rhodothermales</taxon>
        <taxon>Rhodothermaceae</taxon>
        <taxon>Rhodothermus</taxon>
    </lineage>
</organism>
<evidence type="ECO:0000256" key="4">
    <source>
        <dbReference type="ARBA" id="ARBA00022737"/>
    </source>
</evidence>
<accession>A0A1M6QK06</accession>
<evidence type="ECO:0000313" key="9">
    <source>
        <dbReference type="EMBL" id="SHK20495.1"/>
    </source>
</evidence>
<name>A0A1M6QK06_9BACT</name>
<dbReference type="InterPro" id="IPR006037">
    <property type="entry name" value="RCK_C"/>
</dbReference>
<feature type="domain" description="RCK C-terminal" evidence="8">
    <location>
        <begin position="297"/>
        <end position="381"/>
    </location>
</feature>
<dbReference type="Pfam" id="PF03600">
    <property type="entry name" value="CitMHS"/>
    <property type="match status" value="1"/>
</dbReference>
<feature type="transmembrane region" description="Helical" evidence="7">
    <location>
        <begin position="531"/>
        <end position="550"/>
    </location>
</feature>
<dbReference type="PANTHER" id="PTHR43652:SF2">
    <property type="entry name" value="BASIC AMINO ACID ANTIPORTER YFCC-RELATED"/>
    <property type="match status" value="1"/>
</dbReference>
<dbReference type="GO" id="GO:0006813">
    <property type="term" value="P:potassium ion transport"/>
    <property type="evidence" value="ECO:0007669"/>
    <property type="project" value="InterPro"/>
</dbReference>
<dbReference type="PROSITE" id="PS51202">
    <property type="entry name" value="RCK_C"/>
    <property type="match status" value="2"/>
</dbReference>
<dbReference type="Pfam" id="PF02080">
    <property type="entry name" value="TrkA_C"/>
    <property type="match status" value="2"/>
</dbReference>
<feature type="transmembrane region" description="Helical" evidence="7">
    <location>
        <begin position="6"/>
        <end position="24"/>
    </location>
</feature>
<dbReference type="Proteomes" id="UP000185812">
    <property type="component" value="Unassembled WGS sequence"/>
</dbReference>
<feature type="transmembrane region" description="Helical" evidence="7">
    <location>
        <begin position="96"/>
        <end position="122"/>
    </location>
</feature>
<dbReference type="EMBL" id="FRAU01000001">
    <property type="protein sequence ID" value="SHK20495.1"/>
    <property type="molecule type" value="Genomic_DNA"/>
</dbReference>
<dbReference type="RefSeq" id="WP_072714492.1">
    <property type="nucleotide sequence ID" value="NZ_FRAU01000001.1"/>
</dbReference>
<evidence type="ECO:0000256" key="3">
    <source>
        <dbReference type="ARBA" id="ARBA00022692"/>
    </source>
</evidence>
<dbReference type="GO" id="GO:0008324">
    <property type="term" value="F:monoatomic cation transmembrane transporter activity"/>
    <property type="evidence" value="ECO:0007669"/>
    <property type="project" value="InterPro"/>
</dbReference>
<feature type="transmembrane region" description="Helical" evidence="7">
    <location>
        <begin position="446"/>
        <end position="465"/>
    </location>
</feature>
<dbReference type="SUPFAM" id="SSF116726">
    <property type="entry name" value="TrkA C-terminal domain-like"/>
    <property type="match status" value="2"/>
</dbReference>